<evidence type="ECO:0000313" key="4">
    <source>
        <dbReference type="EMBL" id="VVD04185.1"/>
    </source>
</evidence>
<protein>
    <recommendedName>
        <fullName evidence="3">Ig-like domain-containing protein</fullName>
    </recommendedName>
</protein>
<dbReference type="Proteomes" id="UP000324832">
    <property type="component" value="Unassembled WGS sequence"/>
</dbReference>
<feature type="compositionally biased region" description="Basic and acidic residues" evidence="1">
    <location>
        <begin position="92"/>
        <end position="103"/>
    </location>
</feature>
<organism evidence="4 5">
    <name type="scientific">Leptidea sinapis</name>
    <dbReference type="NCBI Taxonomy" id="189913"/>
    <lineage>
        <taxon>Eukaryota</taxon>
        <taxon>Metazoa</taxon>
        <taxon>Ecdysozoa</taxon>
        <taxon>Arthropoda</taxon>
        <taxon>Hexapoda</taxon>
        <taxon>Insecta</taxon>
        <taxon>Pterygota</taxon>
        <taxon>Neoptera</taxon>
        <taxon>Endopterygota</taxon>
        <taxon>Lepidoptera</taxon>
        <taxon>Glossata</taxon>
        <taxon>Ditrysia</taxon>
        <taxon>Papilionoidea</taxon>
        <taxon>Pieridae</taxon>
        <taxon>Dismorphiinae</taxon>
        <taxon>Leptidea</taxon>
    </lineage>
</organism>
<feature type="domain" description="Ig-like" evidence="3">
    <location>
        <begin position="28"/>
        <end position="153"/>
    </location>
</feature>
<dbReference type="PROSITE" id="PS50835">
    <property type="entry name" value="IG_LIKE"/>
    <property type="match status" value="1"/>
</dbReference>
<dbReference type="InterPro" id="IPR013783">
    <property type="entry name" value="Ig-like_fold"/>
</dbReference>
<reference evidence="4 5" key="1">
    <citation type="submission" date="2017-07" db="EMBL/GenBank/DDBJ databases">
        <authorList>
            <person name="Talla V."/>
            <person name="Backstrom N."/>
        </authorList>
    </citation>
    <scope>NUCLEOTIDE SEQUENCE [LARGE SCALE GENOMIC DNA]</scope>
</reference>
<feature type="signal peptide" evidence="2">
    <location>
        <begin position="1"/>
        <end position="22"/>
    </location>
</feature>
<gene>
    <name evidence="4" type="ORF">LSINAPIS_LOCUS14001</name>
</gene>
<dbReference type="InterPro" id="IPR007110">
    <property type="entry name" value="Ig-like_dom"/>
</dbReference>
<evidence type="ECO:0000256" key="2">
    <source>
        <dbReference type="SAM" id="SignalP"/>
    </source>
</evidence>
<name>A0A5E4R1I6_9NEOP</name>
<dbReference type="SUPFAM" id="SSF48726">
    <property type="entry name" value="Immunoglobulin"/>
    <property type="match status" value="2"/>
</dbReference>
<dbReference type="EMBL" id="FZQP02006837">
    <property type="protein sequence ID" value="VVD04185.1"/>
    <property type="molecule type" value="Genomic_DNA"/>
</dbReference>
<keyword evidence="2" id="KW-0732">Signal</keyword>
<dbReference type="InterPro" id="IPR036179">
    <property type="entry name" value="Ig-like_dom_sf"/>
</dbReference>
<sequence length="187" mass="20616">MHSWSSLYLLGVFMLGLDSKLAGEAFQPEFAEPIGNLTVSVGRDATFHCLVHNLGGYRVRWMGEGRYESNTGNSRACDHKQPQSSSVPQRAVRVESTHQERPGRRPGSIYMGYLDVVVPPDFVSEETSGDVMIPEGDMAKLSCRARGQPAPLHPVIQVPNQLVGAPLGTDDLRESRWILRSSDHVCT</sequence>
<feature type="chain" id="PRO_5022811454" description="Ig-like domain-containing protein" evidence="2">
    <location>
        <begin position="23"/>
        <end position="187"/>
    </location>
</feature>
<keyword evidence="5" id="KW-1185">Reference proteome</keyword>
<feature type="region of interest" description="Disordered" evidence="1">
    <location>
        <begin position="70"/>
        <end position="106"/>
    </location>
</feature>
<accession>A0A5E4R1I6</accession>
<dbReference type="Gene3D" id="2.60.40.10">
    <property type="entry name" value="Immunoglobulins"/>
    <property type="match status" value="2"/>
</dbReference>
<evidence type="ECO:0000313" key="5">
    <source>
        <dbReference type="Proteomes" id="UP000324832"/>
    </source>
</evidence>
<evidence type="ECO:0000256" key="1">
    <source>
        <dbReference type="SAM" id="MobiDB-lite"/>
    </source>
</evidence>
<evidence type="ECO:0000259" key="3">
    <source>
        <dbReference type="PROSITE" id="PS50835"/>
    </source>
</evidence>
<dbReference type="AlphaFoldDB" id="A0A5E4R1I6"/>
<proteinExistence type="predicted"/>